<dbReference type="Gene3D" id="3.40.50.11270">
    <property type="match status" value="1"/>
</dbReference>
<proteinExistence type="inferred from homology"/>
<dbReference type="CDD" id="cd13944">
    <property type="entry name" value="lytB_ispH"/>
    <property type="match status" value="1"/>
</dbReference>
<keyword evidence="2 5" id="KW-0479">Metal-binding</keyword>
<dbReference type="HAMAP" id="MF_00191">
    <property type="entry name" value="IspH"/>
    <property type="match status" value="1"/>
</dbReference>
<dbReference type="Pfam" id="PF02401">
    <property type="entry name" value="LYTB"/>
    <property type="match status" value="1"/>
</dbReference>
<dbReference type="NCBIfam" id="TIGR00216">
    <property type="entry name" value="ispH_lytB"/>
    <property type="match status" value="1"/>
</dbReference>
<sequence length="280" mass="30367">MNIVLARSAGFCFGVKRAVNMAFAAAEQAGPICSLGPLIHSPQLVERLQGEGVRVVASVAEMTGDETVIIRSHGIRREEEQQLRQRQLPLVDATCPFVKKAQEYAGLLGEQGYTVVIVGEQEHPEVQGIVSYACSDSVYVVADVAGARQVPSGRRLGLVAQTTQAYENFRAIAMELLGRCKELRVFNTICDATAVRQNEARELAASVDRMLVIGGHNSANTNRLARICSDIQPRTFHIETASEIDPAWLVGAASVGITAGASTPEWIIREVVEKLQQLTK</sequence>
<feature type="active site" description="Proton donor" evidence="5">
    <location>
        <position position="125"/>
    </location>
</feature>
<comment type="similarity">
    <text evidence="5">Belongs to the IspH family.</text>
</comment>
<comment type="pathway">
    <text evidence="5">Isoprenoid biosynthesis; isopentenyl diphosphate biosynthesis via DXP pathway; isopentenyl diphosphate from 1-deoxy-D-xylulose 5-phosphate: step 6/6.</text>
</comment>
<dbReference type="EC" id="1.17.7.4" evidence="5"/>
<evidence type="ECO:0000256" key="2">
    <source>
        <dbReference type="ARBA" id="ARBA00022723"/>
    </source>
</evidence>
<feature type="binding site" evidence="5">
    <location>
        <position position="12"/>
    </location>
    <ligand>
        <name>[4Fe-4S] cluster</name>
        <dbReference type="ChEBI" id="CHEBI:49883"/>
    </ligand>
</feature>
<dbReference type="GO" id="GO:0051539">
    <property type="term" value="F:4 iron, 4 sulfur cluster binding"/>
    <property type="evidence" value="ECO:0007669"/>
    <property type="project" value="UniProtKB-UniRule"/>
</dbReference>
<dbReference type="UniPathway" id="UPA00056">
    <property type="reaction ID" value="UER00097"/>
</dbReference>
<dbReference type="NCBIfam" id="NF002187">
    <property type="entry name" value="PRK01045.1-1"/>
    <property type="match status" value="1"/>
</dbReference>
<evidence type="ECO:0000256" key="1">
    <source>
        <dbReference type="ARBA" id="ARBA00022485"/>
    </source>
</evidence>
<accession>A0A1G7CZG7</accession>
<dbReference type="GO" id="GO:0046872">
    <property type="term" value="F:metal ion binding"/>
    <property type="evidence" value="ECO:0007669"/>
    <property type="project" value="UniProtKB-KW"/>
</dbReference>
<feature type="binding site" evidence="5">
    <location>
        <position position="262"/>
    </location>
    <ligand>
        <name>dimethylallyl diphosphate</name>
        <dbReference type="ChEBI" id="CHEBI:57623"/>
    </ligand>
</feature>
<comment type="function">
    <text evidence="5">Catalyzes the conversion of 1-hydroxy-2-methyl-2-(E)-butenyl 4-diphosphate (HMBPP) into a mixture of isopentenyl diphosphate (IPP) and dimethylallyl diphosphate (DMAPP). Acts in the terminal step of the DOXP/MEP pathway for isoprenoid precursor biosynthesis.</text>
</comment>
<comment type="pathway">
    <text evidence="5">Isoprenoid biosynthesis; dimethylallyl diphosphate biosynthesis; dimethylallyl diphosphate from (2E)-4-hydroxy-3-methylbutenyl diphosphate: step 1/1.</text>
</comment>
<keyword evidence="1 5" id="KW-0004">4Fe-4S</keyword>
<organism evidence="6 7">
    <name type="scientific">Desulfuromonas thiophila</name>
    <dbReference type="NCBI Taxonomy" id="57664"/>
    <lineage>
        <taxon>Bacteria</taxon>
        <taxon>Pseudomonadati</taxon>
        <taxon>Thermodesulfobacteriota</taxon>
        <taxon>Desulfuromonadia</taxon>
        <taxon>Desulfuromonadales</taxon>
        <taxon>Desulfuromonadaceae</taxon>
        <taxon>Desulfuromonas</taxon>
    </lineage>
</organism>
<feature type="binding site" evidence="5">
    <location>
        <position position="40"/>
    </location>
    <ligand>
        <name>isopentenyl diphosphate</name>
        <dbReference type="ChEBI" id="CHEBI:128769"/>
    </ligand>
</feature>
<comment type="catalytic activity">
    <reaction evidence="5">
        <text>isopentenyl diphosphate + 2 oxidized [2Fe-2S]-[ferredoxin] + H2O = (2E)-4-hydroxy-3-methylbut-2-enyl diphosphate + 2 reduced [2Fe-2S]-[ferredoxin] + 2 H(+)</text>
        <dbReference type="Rhea" id="RHEA:24488"/>
        <dbReference type="Rhea" id="RHEA-COMP:10000"/>
        <dbReference type="Rhea" id="RHEA-COMP:10001"/>
        <dbReference type="ChEBI" id="CHEBI:15377"/>
        <dbReference type="ChEBI" id="CHEBI:15378"/>
        <dbReference type="ChEBI" id="CHEBI:33737"/>
        <dbReference type="ChEBI" id="CHEBI:33738"/>
        <dbReference type="ChEBI" id="CHEBI:128753"/>
        <dbReference type="ChEBI" id="CHEBI:128769"/>
        <dbReference type="EC" id="1.17.7.4"/>
    </reaction>
</comment>
<dbReference type="GO" id="GO:0016114">
    <property type="term" value="P:terpenoid biosynthetic process"/>
    <property type="evidence" value="ECO:0007669"/>
    <property type="project" value="UniProtKB-UniRule"/>
</dbReference>
<feature type="binding site" evidence="5">
    <location>
        <position position="190"/>
    </location>
    <ligand>
        <name>[4Fe-4S] cluster</name>
        <dbReference type="ChEBI" id="CHEBI:49883"/>
    </ligand>
</feature>
<gene>
    <name evidence="5" type="primary">ispH</name>
    <name evidence="6" type="ORF">SAMN05661003_11154</name>
</gene>
<dbReference type="Proteomes" id="UP000243205">
    <property type="component" value="Unassembled WGS sequence"/>
</dbReference>
<dbReference type="RefSeq" id="WP_092079117.1">
    <property type="nucleotide sequence ID" value="NZ_FNAQ01000011.1"/>
</dbReference>
<feature type="binding site" evidence="5">
    <location>
        <position position="123"/>
    </location>
    <ligand>
        <name>isopentenyl diphosphate</name>
        <dbReference type="ChEBI" id="CHEBI:128769"/>
    </ligand>
</feature>
<dbReference type="PANTHER" id="PTHR30426:SF0">
    <property type="entry name" value="4-HYDROXY-3-METHYLBUT-2-ENYL DIPHOSPHATE REDUCTASE"/>
    <property type="match status" value="1"/>
</dbReference>
<feature type="binding site" evidence="5">
    <location>
        <position position="123"/>
    </location>
    <ligand>
        <name>(2E)-4-hydroxy-3-methylbut-2-enyl diphosphate</name>
        <dbReference type="ChEBI" id="CHEBI:128753"/>
    </ligand>
</feature>
<evidence type="ECO:0000313" key="7">
    <source>
        <dbReference type="Proteomes" id="UP000243205"/>
    </source>
</evidence>
<dbReference type="UniPathway" id="UPA00059">
    <property type="reaction ID" value="UER00105"/>
</dbReference>
<dbReference type="Gene3D" id="3.40.1010.20">
    <property type="entry name" value="4-hydroxy-3-methylbut-2-enyl diphosphate reductase, catalytic domain"/>
    <property type="match status" value="2"/>
</dbReference>
<evidence type="ECO:0000256" key="4">
    <source>
        <dbReference type="ARBA" id="ARBA00023014"/>
    </source>
</evidence>
<feature type="binding site" evidence="5">
    <location>
        <position position="73"/>
    </location>
    <ligand>
        <name>(2E)-4-hydroxy-3-methylbut-2-enyl diphosphate</name>
        <dbReference type="ChEBI" id="CHEBI:128753"/>
    </ligand>
</feature>
<evidence type="ECO:0000313" key="6">
    <source>
        <dbReference type="EMBL" id="SDE44687.1"/>
    </source>
</evidence>
<feature type="binding site" evidence="5">
    <location>
        <position position="40"/>
    </location>
    <ligand>
        <name>(2E)-4-hydroxy-3-methylbut-2-enyl diphosphate</name>
        <dbReference type="ChEBI" id="CHEBI:128753"/>
    </ligand>
</feature>
<feature type="binding site" evidence="5">
    <location>
        <position position="220"/>
    </location>
    <ligand>
        <name>(2E)-4-hydroxy-3-methylbut-2-enyl diphosphate</name>
        <dbReference type="ChEBI" id="CHEBI:128753"/>
    </ligand>
</feature>
<dbReference type="EMBL" id="FNAQ01000011">
    <property type="protein sequence ID" value="SDE44687.1"/>
    <property type="molecule type" value="Genomic_DNA"/>
</dbReference>
<keyword evidence="4 5" id="KW-0411">Iron-sulfur</keyword>
<feature type="binding site" evidence="5">
    <location>
        <position position="218"/>
    </location>
    <ligand>
        <name>isopentenyl diphosphate</name>
        <dbReference type="ChEBI" id="CHEBI:128769"/>
    </ligand>
</feature>
<feature type="binding site" evidence="5">
    <location>
        <position position="220"/>
    </location>
    <ligand>
        <name>isopentenyl diphosphate</name>
        <dbReference type="ChEBI" id="CHEBI:128769"/>
    </ligand>
</feature>
<feature type="binding site" evidence="5">
    <location>
        <position position="73"/>
    </location>
    <ligand>
        <name>dimethylallyl diphosphate</name>
        <dbReference type="ChEBI" id="CHEBI:57623"/>
    </ligand>
</feature>
<feature type="binding site" evidence="5">
    <location>
        <position position="220"/>
    </location>
    <ligand>
        <name>dimethylallyl diphosphate</name>
        <dbReference type="ChEBI" id="CHEBI:57623"/>
    </ligand>
</feature>
<dbReference type="GO" id="GO:0050992">
    <property type="term" value="P:dimethylallyl diphosphate biosynthetic process"/>
    <property type="evidence" value="ECO:0007669"/>
    <property type="project" value="UniProtKB-UniRule"/>
</dbReference>
<evidence type="ECO:0000256" key="5">
    <source>
        <dbReference type="HAMAP-Rule" id="MF_00191"/>
    </source>
</evidence>
<dbReference type="GO" id="GO:0051745">
    <property type="term" value="F:4-hydroxy-3-methylbut-2-enyl diphosphate reductase activity"/>
    <property type="evidence" value="ECO:0007669"/>
    <property type="project" value="UniProtKB-UniRule"/>
</dbReference>
<feature type="binding site" evidence="5">
    <location>
        <position position="73"/>
    </location>
    <ligand>
        <name>isopentenyl diphosphate</name>
        <dbReference type="ChEBI" id="CHEBI:128769"/>
    </ligand>
</feature>
<keyword evidence="3 5" id="KW-0408">Iron</keyword>
<name>A0A1G7CZG7_9BACT</name>
<reference evidence="7" key="1">
    <citation type="submission" date="2016-10" db="EMBL/GenBank/DDBJ databases">
        <authorList>
            <person name="Varghese N."/>
            <person name="Submissions S."/>
        </authorList>
    </citation>
    <scope>NUCLEOTIDE SEQUENCE [LARGE SCALE GENOMIC DNA]</scope>
    <source>
        <strain evidence="7">DSM 8987</strain>
    </source>
</reference>
<feature type="binding site" evidence="5">
    <location>
        <position position="262"/>
    </location>
    <ligand>
        <name>(2E)-4-hydroxy-3-methylbut-2-enyl diphosphate</name>
        <dbReference type="ChEBI" id="CHEBI:128753"/>
    </ligand>
</feature>
<feature type="binding site" evidence="5">
    <location>
        <position position="95"/>
    </location>
    <ligand>
        <name>[4Fe-4S] cluster</name>
        <dbReference type="ChEBI" id="CHEBI:49883"/>
    </ligand>
</feature>
<feature type="binding site" evidence="5">
    <location>
        <position position="262"/>
    </location>
    <ligand>
        <name>isopentenyl diphosphate</name>
        <dbReference type="ChEBI" id="CHEBI:128769"/>
    </ligand>
</feature>
<feature type="binding site" evidence="5">
    <location>
        <position position="218"/>
    </location>
    <ligand>
        <name>dimethylallyl diphosphate</name>
        <dbReference type="ChEBI" id="CHEBI:57623"/>
    </ligand>
</feature>
<dbReference type="GO" id="GO:0019288">
    <property type="term" value="P:isopentenyl diphosphate biosynthetic process, methylerythritol 4-phosphate pathway"/>
    <property type="evidence" value="ECO:0007669"/>
    <property type="project" value="UniProtKB-UniRule"/>
</dbReference>
<evidence type="ECO:0000256" key="3">
    <source>
        <dbReference type="ARBA" id="ARBA00023004"/>
    </source>
</evidence>
<feature type="binding site" evidence="5">
    <location>
        <position position="123"/>
    </location>
    <ligand>
        <name>dimethylallyl diphosphate</name>
        <dbReference type="ChEBI" id="CHEBI:57623"/>
    </ligand>
</feature>
<protein>
    <recommendedName>
        <fullName evidence="5">4-hydroxy-3-methylbut-2-enyl diphosphate reductase</fullName>
        <shortName evidence="5">HMBPP reductase</shortName>
        <ecNumber evidence="5">1.17.7.4</ecNumber>
    </recommendedName>
</protein>
<comment type="cofactor">
    <cofactor evidence="5">
        <name>[4Fe-4S] cluster</name>
        <dbReference type="ChEBI" id="CHEBI:49883"/>
    </cofactor>
    <text evidence="5">Binds 1 [4Fe-4S] cluster per subunit.</text>
</comment>
<dbReference type="PANTHER" id="PTHR30426">
    <property type="entry name" value="4-HYDROXY-3-METHYLBUT-2-ENYL DIPHOSPHATE REDUCTASE"/>
    <property type="match status" value="1"/>
</dbReference>
<dbReference type="AlphaFoldDB" id="A0A1G7CZG7"/>
<comment type="catalytic activity">
    <reaction evidence="5">
        <text>dimethylallyl diphosphate + 2 oxidized [2Fe-2S]-[ferredoxin] + H2O = (2E)-4-hydroxy-3-methylbut-2-enyl diphosphate + 2 reduced [2Fe-2S]-[ferredoxin] + 2 H(+)</text>
        <dbReference type="Rhea" id="RHEA:24825"/>
        <dbReference type="Rhea" id="RHEA-COMP:10000"/>
        <dbReference type="Rhea" id="RHEA-COMP:10001"/>
        <dbReference type="ChEBI" id="CHEBI:15377"/>
        <dbReference type="ChEBI" id="CHEBI:15378"/>
        <dbReference type="ChEBI" id="CHEBI:33737"/>
        <dbReference type="ChEBI" id="CHEBI:33738"/>
        <dbReference type="ChEBI" id="CHEBI:57623"/>
        <dbReference type="ChEBI" id="CHEBI:128753"/>
        <dbReference type="EC" id="1.17.7.4"/>
    </reaction>
</comment>
<comment type="caution">
    <text evidence="5">Lacks conserved residue(s) required for the propagation of feature annotation.</text>
</comment>
<feature type="binding site" evidence="5">
    <location>
        <position position="218"/>
    </location>
    <ligand>
        <name>(2E)-4-hydroxy-3-methylbut-2-enyl diphosphate</name>
        <dbReference type="ChEBI" id="CHEBI:128753"/>
    </ligand>
</feature>
<keyword evidence="5" id="KW-0560">Oxidoreductase</keyword>
<feature type="binding site" evidence="5">
    <location>
        <position position="40"/>
    </location>
    <ligand>
        <name>dimethylallyl diphosphate</name>
        <dbReference type="ChEBI" id="CHEBI:57623"/>
    </ligand>
</feature>
<keyword evidence="7" id="KW-1185">Reference proteome</keyword>
<dbReference type="STRING" id="57664.SAMN05661003_11154"/>
<feature type="binding site" evidence="5">
    <location>
        <position position="162"/>
    </location>
    <ligand>
        <name>(2E)-4-hydroxy-3-methylbut-2-enyl diphosphate</name>
        <dbReference type="ChEBI" id="CHEBI:128753"/>
    </ligand>
</feature>
<keyword evidence="5" id="KW-0414">Isoprene biosynthesis</keyword>
<dbReference type="OrthoDB" id="9804068at2"/>
<dbReference type="InterPro" id="IPR003451">
    <property type="entry name" value="LytB/IspH"/>
</dbReference>